<feature type="transmembrane region" description="Helical" evidence="1">
    <location>
        <begin position="101"/>
        <end position="118"/>
    </location>
</feature>
<proteinExistence type="predicted"/>
<sequence>MHQPQIVQLQGRENIRVYATGLAICFFVPITLSTGKNVDNPVAVYCLLDCSVDIAFSALTYRQFSLWLSGNGYLNHNNYSNYTLVGQLGIYCKHYTSSNDLRIFFTFLMFFGFILIAIQSRRSELIGRLISSGSFK</sequence>
<dbReference type="Proteomes" id="UP000887574">
    <property type="component" value="Unplaced"/>
</dbReference>
<keyword evidence="1" id="KW-0472">Membrane</keyword>
<keyword evidence="2" id="KW-1185">Reference proteome</keyword>
<protein>
    <submittedName>
        <fullName evidence="3">Uncharacterized protein</fullName>
    </submittedName>
</protein>
<keyword evidence="1" id="KW-0812">Transmembrane</keyword>
<feature type="transmembrane region" description="Helical" evidence="1">
    <location>
        <begin position="15"/>
        <end position="35"/>
    </location>
</feature>
<evidence type="ECO:0000313" key="2">
    <source>
        <dbReference type="Proteomes" id="UP000887574"/>
    </source>
</evidence>
<accession>A0A915CP31</accession>
<evidence type="ECO:0000313" key="3">
    <source>
        <dbReference type="WBParaSite" id="jg1114"/>
    </source>
</evidence>
<reference evidence="3" key="1">
    <citation type="submission" date="2022-11" db="UniProtKB">
        <authorList>
            <consortium name="WormBaseParasite"/>
        </authorList>
    </citation>
    <scope>IDENTIFICATION</scope>
</reference>
<dbReference type="WBParaSite" id="jg1114">
    <property type="protein sequence ID" value="jg1114"/>
    <property type="gene ID" value="jg1114"/>
</dbReference>
<evidence type="ECO:0000256" key="1">
    <source>
        <dbReference type="SAM" id="Phobius"/>
    </source>
</evidence>
<keyword evidence="1" id="KW-1133">Transmembrane helix</keyword>
<dbReference type="AlphaFoldDB" id="A0A915CP31"/>
<organism evidence="2 3">
    <name type="scientific">Ditylenchus dipsaci</name>
    <dbReference type="NCBI Taxonomy" id="166011"/>
    <lineage>
        <taxon>Eukaryota</taxon>
        <taxon>Metazoa</taxon>
        <taxon>Ecdysozoa</taxon>
        <taxon>Nematoda</taxon>
        <taxon>Chromadorea</taxon>
        <taxon>Rhabditida</taxon>
        <taxon>Tylenchina</taxon>
        <taxon>Tylenchomorpha</taxon>
        <taxon>Sphaerularioidea</taxon>
        <taxon>Anguinidae</taxon>
        <taxon>Anguininae</taxon>
        <taxon>Ditylenchus</taxon>
    </lineage>
</organism>
<name>A0A915CP31_9BILA</name>